<dbReference type="EMBL" id="LSSM01006610">
    <property type="protein sequence ID" value="OMJ10439.1"/>
    <property type="molecule type" value="Genomic_DNA"/>
</dbReference>
<evidence type="ECO:0000313" key="1">
    <source>
        <dbReference type="EMBL" id="OMJ10439.1"/>
    </source>
</evidence>
<reference evidence="2" key="1">
    <citation type="submission" date="2017-01" db="EMBL/GenBank/DDBJ databases">
        <authorList>
            <person name="Wang Y."/>
            <person name="White M."/>
            <person name="Kvist S."/>
            <person name="Moncalvo J.-M."/>
        </authorList>
    </citation>
    <scope>NUCLEOTIDE SEQUENCE [LARGE SCALE GENOMIC DNA]</scope>
    <source>
        <strain evidence="2">ID-206-W2</strain>
    </source>
</reference>
<keyword evidence="2" id="KW-1185">Reference proteome</keyword>
<dbReference type="Proteomes" id="UP000187429">
    <property type="component" value="Unassembled WGS sequence"/>
</dbReference>
<name>A0A1R1X733_9FUNG</name>
<gene>
    <name evidence="1" type="ORF">AYI69_g10241</name>
</gene>
<feature type="non-terminal residue" evidence="1">
    <location>
        <position position="37"/>
    </location>
</feature>
<dbReference type="AlphaFoldDB" id="A0A1R1X733"/>
<comment type="caution">
    <text evidence="1">The sequence shown here is derived from an EMBL/GenBank/DDBJ whole genome shotgun (WGS) entry which is preliminary data.</text>
</comment>
<protein>
    <submittedName>
        <fullName evidence="1">Uncharacterized protein</fullName>
    </submittedName>
</protein>
<organism evidence="1 2">
    <name type="scientific">Smittium culicis</name>
    <dbReference type="NCBI Taxonomy" id="133412"/>
    <lineage>
        <taxon>Eukaryota</taxon>
        <taxon>Fungi</taxon>
        <taxon>Fungi incertae sedis</taxon>
        <taxon>Zoopagomycota</taxon>
        <taxon>Kickxellomycotina</taxon>
        <taxon>Harpellomycetes</taxon>
        <taxon>Harpellales</taxon>
        <taxon>Legeriomycetaceae</taxon>
        <taxon>Smittium</taxon>
    </lineage>
</organism>
<sequence length="37" mass="4242">MLGNRTLFANSCAWEVEIGHQKFKFITVFGAPGDYHR</sequence>
<accession>A0A1R1X733</accession>
<evidence type="ECO:0000313" key="2">
    <source>
        <dbReference type="Proteomes" id="UP000187429"/>
    </source>
</evidence>
<proteinExistence type="predicted"/>